<feature type="compositionally biased region" description="Polar residues" evidence="1">
    <location>
        <begin position="234"/>
        <end position="243"/>
    </location>
</feature>
<evidence type="ECO:0000313" key="3">
    <source>
        <dbReference type="EMBL" id="OEU14560.1"/>
    </source>
</evidence>
<dbReference type="KEGG" id="fcy:FRACYDRAFT_269604"/>
<keyword evidence="4" id="KW-1185">Reference proteome</keyword>
<name>A0A1E7F8Q9_9STRA</name>
<evidence type="ECO:0000313" key="4">
    <source>
        <dbReference type="Proteomes" id="UP000095751"/>
    </source>
</evidence>
<feature type="compositionally biased region" description="Pro residues" evidence="1">
    <location>
        <begin position="292"/>
        <end position="301"/>
    </location>
</feature>
<accession>A0A1E7F8Q9</accession>
<dbReference type="InParanoid" id="A0A1E7F8Q9"/>
<sequence length="317" mass="33780">MAAILCNGIGSCCECVCTAPFKLCDSGCRGCSKACSSLCNGLCGSPLSVFVIVTVATQLPVAIVSAMELGSVFRCQGSDWLLGTLLVAIVHISVAFYLSYRVTNGTDEKLRDRHTSWERISFLLCHDPFFAIYILIYLFFIAWLCVGSVWSIQDKMDTSTTNVCGNDIESNVGIVLGLDWAYFFIGPSVLSCILCCTCFSKKDYAATDAEFAAAAAAAAANNNNNNANDIESPPNDSLSSQSDSKTKEASKPPRTYSVDGVPIDDNDNQDRKSSISSSNAASAIPEVLAKEIPPPVLPPSTAPHSSVDDADVKATVY</sequence>
<feature type="transmembrane region" description="Helical" evidence="2">
    <location>
        <begin position="79"/>
        <end position="100"/>
    </location>
</feature>
<gene>
    <name evidence="3" type="ORF">FRACYDRAFT_269604</name>
</gene>
<dbReference type="Proteomes" id="UP000095751">
    <property type="component" value="Unassembled WGS sequence"/>
</dbReference>
<evidence type="ECO:0000256" key="2">
    <source>
        <dbReference type="SAM" id="Phobius"/>
    </source>
</evidence>
<feature type="transmembrane region" description="Helical" evidence="2">
    <location>
        <begin position="47"/>
        <end position="67"/>
    </location>
</feature>
<evidence type="ECO:0000256" key="1">
    <source>
        <dbReference type="SAM" id="MobiDB-lite"/>
    </source>
</evidence>
<organism evidence="3 4">
    <name type="scientific">Fragilariopsis cylindrus CCMP1102</name>
    <dbReference type="NCBI Taxonomy" id="635003"/>
    <lineage>
        <taxon>Eukaryota</taxon>
        <taxon>Sar</taxon>
        <taxon>Stramenopiles</taxon>
        <taxon>Ochrophyta</taxon>
        <taxon>Bacillariophyta</taxon>
        <taxon>Bacillariophyceae</taxon>
        <taxon>Bacillariophycidae</taxon>
        <taxon>Bacillariales</taxon>
        <taxon>Bacillariaceae</taxon>
        <taxon>Fragilariopsis</taxon>
    </lineage>
</organism>
<protein>
    <submittedName>
        <fullName evidence="3">Uncharacterized protein</fullName>
    </submittedName>
</protein>
<feature type="transmembrane region" description="Helical" evidence="2">
    <location>
        <begin position="120"/>
        <end position="146"/>
    </location>
</feature>
<feature type="region of interest" description="Disordered" evidence="1">
    <location>
        <begin position="225"/>
        <end position="317"/>
    </location>
</feature>
<reference evidence="3 4" key="1">
    <citation type="submission" date="2016-09" db="EMBL/GenBank/DDBJ databases">
        <title>Extensive genetic diversity and differential bi-allelic expression allows diatom success in the polar Southern Ocean.</title>
        <authorList>
            <consortium name="DOE Joint Genome Institute"/>
            <person name="Mock T."/>
            <person name="Otillar R.P."/>
            <person name="Strauss J."/>
            <person name="Dupont C."/>
            <person name="Frickenhaus S."/>
            <person name="Maumus F."/>
            <person name="Mcmullan M."/>
            <person name="Sanges R."/>
            <person name="Schmutz J."/>
            <person name="Toseland A."/>
            <person name="Valas R."/>
            <person name="Veluchamy A."/>
            <person name="Ward B.J."/>
            <person name="Allen A."/>
            <person name="Barry K."/>
            <person name="Falciatore A."/>
            <person name="Ferrante M."/>
            <person name="Fortunato A.E."/>
            <person name="Gloeckner G."/>
            <person name="Gruber A."/>
            <person name="Hipkin R."/>
            <person name="Janech M."/>
            <person name="Kroth P."/>
            <person name="Leese F."/>
            <person name="Lindquist E."/>
            <person name="Lyon B.R."/>
            <person name="Martin J."/>
            <person name="Mayer C."/>
            <person name="Parker M."/>
            <person name="Quesneville H."/>
            <person name="Raymond J."/>
            <person name="Uhlig C."/>
            <person name="Valentin K.U."/>
            <person name="Worden A.Z."/>
            <person name="Armbrust E.V."/>
            <person name="Bowler C."/>
            <person name="Green B."/>
            <person name="Moulton V."/>
            <person name="Van Oosterhout C."/>
            <person name="Grigoriev I."/>
        </authorList>
    </citation>
    <scope>NUCLEOTIDE SEQUENCE [LARGE SCALE GENOMIC DNA]</scope>
    <source>
        <strain evidence="3 4">CCMP1102</strain>
    </source>
</reference>
<proteinExistence type="predicted"/>
<keyword evidence="2" id="KW-0812">Transmembrane</keyword>
<dbReference type="AlphaFoldDB" id="A0A1E7F8Q9"/>
<keyword evidence="2" id="KW-0472">Membrane</keyword>
<dbReference type="EMBL" id="KV784360">
    <property type="protein sequence ID" value="OEU14560.1"/>
    <property type="molecule type" value="Genomic_DNA"/>
</dbReference>
<feature type="compositionally biased region" description="Low complexity" evidence="1">
    <location>
        <begin position="274"/>
        <end position="284"/>
    </location>
</feature>
<keyword evidence="2" id="KW-1133">Transmembrane helix</keyword>
<feature type="compositionally biased region" description="Basic and acidic residues" evidence="1">
    <location>
        <begin position="306"/>
        <end position="317"/>
    </location>
</feature>